<proteinExistence type="predicted"/>
<sequence>MMRTTPETSSLSLQRYTNGRAFGHGGFRVQQTRLHRCSLTNLDPSDPEAEGLPPGYRRLVRNVGIHQVIKGNFYNGYNAFSLRTLHTRN</sequence>
<comment type="caution">
    <text evidence="1">The sequence shown here is derived from an EMBL/GenBank/DDBJ whole genome shotgun (WGS) entry which is preliminary data.</text>
</comment>
<name>A0A4Y2KE98_ARAVE</name>
<dbReference type="EMBL" id="BGPR01004495">
    <property type="protein sequence ID" value="GBN00220.1"/>
    <property type="molecule type" value="Genomic_DNA"/>
</dbReference>
<organism evidence="1 2">
    <name type="scientific">Araneus ventricosus</name>
    <name type="common">Orbweaver spider</name>
    <name type="synonym">Epeira ventricosa</name>
    <dbReference type="NCBI Taxonomy" id="182803"/>
    <lineage>
        <taxon>Eukaryota</taxon>
        <taxon>Metazoa</taxon>
        <taxon>Ecdysozoa</taxon>
        <taxon>Arthropoda</taxon>
        <taxon>Chelicerata</taxon>
        <taxon>Arachnida</taxon>
        <taxon>Araneae</taxon>
        <taxon>Araneomorphae</taxon>
        <taxon>Entelegynae</taxon>
        <taxon>Araneoidea</taxon>
        <taxon>Araneidae</taxon>
        <taxon>Araneus</taxon>
    </lineage>
</organism>
<evidence type="ECO:0000313" key="1">
    <source>
        <dbReference type="EMBL" id="GBN00220.1"/>
    </source>
</evidence>
<protein>
    <submittedName>
        <fullName evidence="1">Uncharacterized protein</fullName>
    </submittedName>
</protein>
<reference evidence="1 2" key="1">
    <citation type="journal article" date="2019" name="Sci. Rep.">
        <title>Orb-weaving spider Araneus ventricosus genome elucidates the spidroin gene catalogue.</title>
        <authorList>
            <person name="Kono N."/>
            <person name="Nakamura H."/>
            <person name="Ohtoshi R."/>
            <person name="Moran D.A.P."/>
            <person name="Shinohara A."/>
            <person name="Yoshida Y."/>
            <person name="Fujiwara M."/>
            <person name="Mori M."/>
            <person name="Tomita M."/>
            <person name="Arakawa K."/>
        </authorList>
    </citation>
    <scope>NUCLEOTIDE SEQUENCE [LARGE SCALE GENOMIC DNA]</scope>
</reference>
<dbReference type="AlphaFoldDB" id="A0A4Y2KE98"/>
<gene>
    <name evidence="1" type="ORF">AVEN_43902_1</name>
</gene>
<dbReference type="Proteomes" id="UP000499080">
    <property type="component" value="Unassembled WGS sequence"/>
</dbReference>
<accession>A0A4Y2KE98</accession>
<evidence type="ECO:0000313" key="2">
    <source>
        <dbReference type="Proteomes" id="UP000499080"/>
    </source>
</evidence>
<keyword evidence="2" id="KW-1185">Reference proteome</keyword>